<keyword evidence="2" id="KW-1185">Reference proteome</keyword>
<sequence length="173" mass="18563">MLQAALFIPTISRASDATAVDDRKADGGGSDVRAQGGHYVEEKAHDDGGVVEMHKHNGVPPFHAAFKAGFPNNDHAGSMKDLLSLSVAIDWSDGFKVFSDTTNGKVVMMGQLVVNIDGKLDKAHCVMHPMCFVLGFDEDGKCSSWTAYWDNAHPDMLDALGKVSEALKEADDA</sequence>
<evidence type="ECO:0000313" key="2">
    <source>
        <dbReference type="Proteomes" id="UP001530400"/>
    </source>
</evidence>
<proteinExistence type="predicted"/>
<gene>
    <name evidence="1" type="ORF">ACHAWO_010271</name>
</gene>
<reference evidence="1 2" key="1">
    <citation type="submission" date="2024-10" db="EMBL/GenBank/DDBJ databases">
        <title>Updated reference genomes for cyclostephanoid diatoms.</title>
        <authorList>
            <person name="Roberts W.R."/>
            <person name="Alverson A.J."/>
        </authorList>
    </citation>
    <scope>NUCLEOTIDE SEQUENCE [LARGE SCALE GENOMIC DNA]</scope>
    <source>
        <strain evidence="1 2">AJA010-31</strain>
    </source>
</reference>
<dbReference type="AlphaFoldDB" id="A0ABD3PBF8"/>
<organism evidence="1 2">
    <name type="scientific">Cyclotella atomus</name>
    <dbReference type="NCBI Taxonomy" id="382360"/>
    <lineage>
        <taxon>Eukaryota</taxon>
        <taxon>Sar</taxon>
        <taxon>Stramenopiles</taxon>
        <taxon>Ochrophyta</taxon>
        <taxon>Bacillariophyta</taxon>
        <taxon>Coscinodiscophyceae</taxon>
        <taxon>Thalassiosirophycidae</taxon>
        <taxon>Stephanodiscales</taxon>
        <taxon>Stephanodiscaceae</taxon>
        <taxon>Cyclotella</taxon>
    </lineage>
</organism>
<name>A0ABD3PBF8_9STRA</name>
<dbReference type="EMBL" id="JALLPJ020000708">
    <property type="protein sequence ID" value="KAL3784997.1"/>
    <property type="molecule type" value="Genomic_DNA"/>
</dbReference>
<dbReference type="Proteomes" id="UP001530400">
    <property type="component" value="Unassembled WGS sequence"/>
</dbReference>
<accession>A0ABD3PBF8</accession>
<protein>
    <recommendedName>
        <fullName evidence="3">SnoaL-like domain-containing protein</fullName>
    </recommendedName>
</protein>
<evidence type="ECO:0008006" key="3">
    <source>
        <dbReference type="Google" id="ProtNLM"/>
    </source>
</evidence>
<evidence type="ECO:0000313" key="1">
    <source>
        <dbReference type="EMBL" id="KAL3784997.1"/>
    </source>
</evidence>
<comment type="caution">
    <text evidence="1">The sequence shown here is derived from an EMBL/GenBank/DDBJ whole genome shotgun (WGS) entry which is preliminary data.</text>
</comment>